<evidence type="ECO:0000313" key="3">
    <source>
        <dbReference type="EMBL" id="MET3527095.1"/>
    </source>
</evidence>
<dbReference type="PANTHER" id="PTHR33164">
    <property type="entry name" value="TRANSCRIPTIONAL REGULATOR, MARR FAMILY"/>
    <property type="match status" value="1"/>
</dbReference>
<evidence type="ECO:0000313" key="4">
    <source>
        <dbReference type="Proteomes" id="UP001549110"/>
    </source>
</evidence>
<gene>
    <name evidence="3" type="ORF">ABID41_002190</name>
</gene>
<dbReference type="PANTHER" id="PTHR33164:SF105">
    <property type="entry name" value="TRANSCRIPTIONAL REPRESSOR PROTEIN-RELATED"/>
    <property type="match status" value="1"/>
</dbReference>
<dbReference type="GO" id="GO:0003677">
    <property type="term" value="F:DNA binding"/>
    <property type="evidence" value="ECO:0007669"/>
    <property type="project" value="UniProtKB-KW"/>
</dbReference>
<dbReference type="InterPro" id="IPR036388">
    <property type="entry name" value="WH-like_DNA-bd_sf"/>
</dbReference>
<dbReference type="EMBL" id="JBEPLU010000001">
    <property type="protein sequence ID" value="MET3527095.1"/>
    <property type="molecule type" value="Genomic_DNA"/>
</dbReference>
<dbReference type="InterPro" id="IPR000835">
    <property type="entry name" value="HTH_MarR-typ"/>
</dbReference>
<dbReference type="SMART" id="SM00347">
    <property type="entry name" value="HTH_MARR"/>
    <property type="match status" value="1"/>
</dbReference>
<keyword evidence="3" id="KW-0238">DNA-binding</keyword>
<dbReference type="Proteomes" id="UP001549110">
    <property type="component" value="Unassembled WGS sequence"/>
</dbReference>
<name>A0ABV2EJ74_9CAUL</name>
<dbReference type="SUPFAM" id="SSF46785">
    <property type="entry name" value="Winged helix' DNA-binding domain"/>
    <property type="match status" value="1"/>
</dbReference>
<evidence type="ECO:0000259" key="2">
    <source>
        <dbReference type="SMART" id="SM00347"/>
    </source>
</evidence>
<protein>
    <submittedName>
        <fullName evidence="3">DNA-binding MarR family transcriptional regulator</fullName>
    </submittedName>
</protein>
<dbReference type="Gene3D" id="1.10.10.10">
    <property type="entry name" value="Winged helix-like DNA-binding domain superfamily/Winged helix DNA-binding domain"/>
    <property type="match status" value="1"/>
</dbReference>
<sequence>MLWFCFGHRSRKAARAVTRAFNQRLKPFGLNISQYVLLGVIARGEHRSVAAMAEEVGVEPSALLRNLKLLEARGLVAGEGGRGRGGRRLAVTPAGADLIEATIPSWRQAQADLASLLEGKADETRQALVRLERAAQALGRAESPLEELKG</sequence>
<dbReference type="InterPro" id="IPR036390">
    <property type="entry name" value="WH_DNA-bd_sf"/>
</dbReference>
<evidence type="ECO:0000256" key="1">
    <source>
        <dbReference type="SAM" id="Coils"/>
    </source>
</evidence>
<feature type="coiled-coil region" evidence="1">
    <location>
        <begin position="114"/>
        <end position="141"/>
    </location>
</feature>
<proteinExistence type="predicted"/>
<dbReference type="InterPro" id="IPR039422">
    <property type="entry name" value="MarR/SlyA-like"/>
</dbReference>
<keyword evidence="1" id="KW-0175">Coiled coil</keyword>
<organism evidence="3 4">
    <name type="scientific">Phenylobacterium koreense</name>
    <dbReference type="NCBI Taxonomy" id="266125"/>
    <lineage>
        <taxon>Bacteria</taxon>
        <taxon>Pseudomonadati</taxon>
        <taxon>Pseudomonadota</taxon>
        <taxon>Alphaproteobacteria</taxon>
        <taxon>Caulobacterales</taxon>
        <taxon>Caulobacteraceae</taxon>
        <taxon>Phenylobacterium</taxon>
    </lineage>
</organism>
<comment type="caution">
    <text evidence="3">The sequence shown here is derived from an EMBL/GenBank/DDBJ whole genome shotgun (WGS) entry which is preliminary data.</text>
</comment>
<accession>A0ABV2EJ74</accession>
<feature type="domain" description="HTH marR-type" evidence="2">
    <location>
        <begin position="23"/>
        <end position="125"/>
    </location>
</feature>
<keyword evidence="4" id="KW-1185">Reference proteome</keyword>
<reference evidence="3 4" key="1">
    <citation type="submission" date="2024-06" db="EMBL/GenBank/DDBJ databases">
        <title>Genomic Encyclopedia of Type Strains, Phase IV (KMG-IV): sequencing the most valuable type-strain genomes for metagenomic binning, comparative biology and taxonomic classification.</title>
        <authorList>
            <person name="Goeker M."/>
        </authorList>
    </citation>
    <scope>NUCLEOTIDE SEQUENCE [LARGE SCALE GENOMIC DNA]</scope>
    <source>
        <strain evidence="3 4">DSM 17809</strain>
    </source>
</reference>
<dbReference type="Pfam" id="PF12802">
    <property type="entry name" value="MarR_2"/>
    <property type="match status" value="1"/>
</dbReference>